<proteinExistence type="predicted"/>
<keyword evidence="1" id="KW-0812">Transmembrane</keyword>
<accession>A0ABT3DYI7</accession>
<evidence type="ECO:0008006" key="4">
    <source>
        <dbReference type="Google" id="ProtNLM"/>
    </source>
</evidence>
<keyword evidence="1" id="KW-1133">Transmembrane helix</keyword>
<dbReference type="EMBL" id="JANFWR010000023">
    <property type="protein sequence ID" value="MCW0400523.1"/>
    <property type="molecule type" value="Genomic_DNA"/>
</dbReference>
<name>A0ABT3DYI7_9XANT</name>
<feature type="transmembrane region" description="Helical" evidence="1">
    <location>
        <begin position="20"/>
        <end position="44"/>
    </location>
</feature>
<organism evidence="2 3">
    <name type="scientific">Xanthomonas sacchari</name>
    <dbReference type="NCBI Taxonomy" id="56458"/>
    <lineage>
        <taxon>Bacteria</taxon>
        <taxon>Pseudomonadati</taxon>
        <taxon>Pseudomonadota</taxon>
        <taxon>Gammaproteobacteria</taxon>
        <taxon>Lysobacterales</taxon>
        <taxon>Lysobacteraceae</taxon>
        <taxon>Xanthomonas</taxon>
    </lineage>
</organism>
<protein>
    <recommendedName>
        <fullName evidence="4">Flp family type IVb pilin</fullName>
    </recommendedName>
</protein>
<evidence type="ECO:0000313" key="2">
    <source>
        <dbReference type="EMBL" id="MCW0400523.1"/>
    </source>
</evidence>
<keyword evidence="3" id="KW-1185">Reference proteome</keyword>
<comment type="caution">
    <text evidence="2">The sequence shown here is derived from an EMBL/GenBank/DDBJ whole genome shotgun (WGS) entry which is preliminary data.</text>
</comment>
<evidence type="ECO:0000313" key="3">
    <source>
        <dbReference type="Proteomes" id="UP001320843"/>
    </source>
</evidence>
<dbReference type="Proteomes" id="UP001320843">
    <property type="component" value="Unassembled WGS sequence"/>
</dbReference>
<gene>
    <name evidence="2" type="ORF">NB700_003079</name>
</gene>
<reference evidence="2 3" key="1">
    <citation type="submission" date="2022-06" db="EMBL/GenBank/DDBJ databases">
        <title>Dynamics of rice microbiomes reveals core vertical transmitted seed endophytes.</title>
        <authorList>
            <person name="Liao K."/>
            <person name="Zhang X."/>
        </authorList>
    </citation>
    <scope>NUCLEOTIDE SEQUENCE [LARGE SCALE GENOMIC DNA]</scope>
    <source>
        <strain evidence="2 3">YT10-10-1</strain>
    </source>
</reference>
<keyword evidence="1" id="KW-0472">Membrane</keyword>
<evidence type="ECO:0000256" key="1">
    <source>
        <dbReference type="SAM" id="Phobius"/>
    </source>
</evidence>
<sequence>MRTNAVRSAFPPSARLQRGAALIEYSIVTMLAVIVLVAQPNIILELIDSLRKAYASFTYALSLGWL</sequence>